<evidence type="ECO:0000256" key="7">
    <source>
        <dbReference type="SAM" id="SignalP"/>
    </source>
</evidence>
<protein>
    <submittedName>
        <fullName evidence="8">YqaE/Pmp3 family membrane protein</fullName>
    </submittedName>
</protein>
<reference evidence="9" key="1">
    <citation type="journal article" date="2019" name="Int. J. Syst. Evol. Microbiol.">
        <title>The Global Catalogue of Microorganisms (GCM) 10K type strain sequencing project: providing services to taxonomists for standard genome sequencing and annotation.</title>
        <authorList>
            <consortium name="The Broad Institute Genomics Platform"/>
            <consortium name="The Broad Institute Genome Sequencing Center for Infectious Disease"/>
            <person name="Wu L."/>
            <person name="Ma J."/>
        </authorList>
    </citation>
    <scope>NUCLEOTIDE SEQUENCE [LARGE SCALE GENOMIC DNA]</scope>
    <source>
        <strain evidence="9">CECT 8289</strain>
    </source>
</reference>
<gene>
    <name evidence="8" type="ORF">ACFOWM_01205</name>
</gene>
<dbReference type="InterPro" id="IPR000612">
    <property type="entry name" value="PMP3"/>
</dbReference>
<dbReference type="EMBL" id="JBHSCZ010000001">
    <property type="protein sequence ID" value="MFC4261481.1"/>
    <property type="molecule type" value="Genomic_DNA"/>
</dbReference>
<keyword evidence="3 6" id="KW-0812">Transmembrane</keyword>
<name>A0ABV8QMM6_9BACT</name>
<keyword evidence="4 6" id="KW-1133">Transmembrane helix</keyword>
<dbReference type="RefSeq" id="WP_379705904.1">
    <property type="nucleotide sequence ID" value="NZ_JBHSCZ010000001.1"/>
</dbReference>
<dbReference type="PANTHER" id="PTHR21659">
    <property type="entry name" value="HYDROPHOBIC PROTEIN RCI2 LOW TEMPERATURE AND SALT RESPONSIVE PROTEIN LTI6 -RELATED"/>
    <property type="match status" value="1"/>
</dbReference>
<evidence type="ECO:0000313" key="8">
    <source>
        <dbReference type="EMBL" id="MFC4261481.1"/>
    </source>
</evidence>
<evidence type="ECO:0000256" key="1">
    <source>
        <dbReference type="ARBA" id="ARBA00004370"/>
    </source>
</evidence>
<evidence type="ECO:0000313" key="9">
    <source>
        <dbReference type="Proteomes" id="UP001595907"/>
    </source>
</evidence>
<comment type="similarity">
    <text evidence="2">Belongs to the UPF0057 (PMP3) family.</text>
</comment>
<evidence type="ECO:0000256" key="4">
    <source>
        <dbReference type="ARBA" id="ARBA00022989"/>
    </source>
</evidence>
<comment type="caution">
    <text evidence="8">The sequence shown here is derived from an EMBL/GenBank/DDBJ whole genome shotgun (WGS) entry which is preliminary data.</text>
</comment>
<sequence length="161" mass="17486">MKKIILKSLLAFTMVSLLASSVDAANFITNTSIIVPFVPTITPAPNVVIPFAPVAKPQSISVKEAVKGFSSLSKAEKKSRIKDAKIALKEYKKAKKAGKEPSTNTLLLVILAILLPPLAVYLHEGEINSKFWISLLLTLLFFLPGVIYALIVILGDDNKKN</sequence>
<keyword evidence="7" id="KW-0732">Signal</keyword>
<keyword evidence="5 6" id="KW-0472">Membrane</keyword>
<keyword evidence="9" id="KW-1185">Reference proteome</keyword>
<dbReference type="Pfam" id="PF01679">
    <property type="entry name" value="Pmp3"/>
    <property type="match status" value="1"/>
</dbReference>
<dbReference type="Proteomes" id="UP001595907">
    <property type="component" value="Unassembled WGS sequence"/>
</dbReference>
<comment type="subcellular location">
    <subcellularLocation>
        <location evidence="1">Membrane</location>
    </subcellularLocation>
</comment>
<feature type="transmembrane region" description="Helical" evidence="6">
    <location>
        <begin position="131"/>
        <end position="155"/>
    </location>
</feature>
<evidence type="ECO:0000256" key="5">
    <source>
        <dbReference type="ARBA" id="ARBA00023136"/>
    </source>
</evidence>
<feature type="transmembrane region" description="Helical" evidence="6">
    <location>
        <begin position="102"/>
        <end position="119"/>
    </location>
</feature>
<evidence type="ECO:0000256" key="3">
    <source>
        <dbReference type="ARBA" id="ARBA00022692"/>
    </source>
</evidence>
<evidence type="ECO:0000256" key="6">
    <source>
        <dbReference type="SAM" id="Phobius"/>
    </source>
</evidence>
<feature type="signal peptide" evidence="7">
    <location>
        <begin position="1"/>
        <end position="24"/>
    </location>
</feature>
<accession>A0ABV8QMM6</accession>
<dbReference type="PANTHER" id="PTHR21659:SF42">
    <property type="entry name" value="UPF0057 MEMBRANE PROTEIN ZK632.10-RELATED"/>
    <property type="match status" value="1"/>
</dbReference>
<proteinExistence type="inferred from homology"/>
<evidence type="ECO:0000256" key="2">
    <source>
        <dbReference type="ARBA" id="ARBA00009530"/>
    </source>
</evidence>
<feature type="chain" id="PRO_5045573708" evidence="7">
    <location>
        <begin position="25"/>
        <end position="161"/>
    </location>
</feature>
<organism evidence="8 9">
    <name type="scientific">Ferruginibacter yonginensis</name>
    <dbReference type="NCBI Taxonomy" id="1310416"/>
    <lineage>
        <taxon>Bacteria</taxon>
        <taxon>Pseudomonadati</taxon>
        <taxon>Bacteroidota</taxon>
        <taxon>Chitinophagia</taxon>
        <taxon>Chitinophagales</taxon>
        <taxon>Chitinophagaceae</taxon>
        <taxon>Ferruginibacter</taxon>
    </lineage>
</organism>
<dbReference type="PROSITE" id="PS01309">
    <property type="entry name" value="UPF0057"/>
    <property type="match status" value="1"/>
</dbReference>